<sequence>MALITYLQWFEQEHPQFKIKDEEKRLQDTSTPSSDTTKLQQPPRMLVKLGVDHWEQIAQTCLENAKKNSSLNSQLGGLDKNAALGTEADVVRLAAEHLTGPLMSTLNAIYPKALIEFSEQGLQGLRADYAIKTTDSAEFTVILVEYKRCGYIREHEFEMASCDEKDLDSALQDLADSKKPCSLTKNSNAWCFVKQATSYHRRSKCKYIALCDYEHLILIRFRGHMDLKAAEVTIVPRSKFRKALLGFAIEGYENRAR</sequence>
<name>A0A6A5QPN7_AMPQU</name>
<dbReference type="EMBL" id="ML979134">
    <property type="protein sequence ID" value="KAF1917635.1"/>
    <property type="molecule type" value="Genomic_DNA"/>
</dbReference>
<gene>
    <name evidence="1" type="ORF">BDU57DRAFT_513988</name>
</gene>
<dbReference type="AlphaFoldDB" id="A0A6A5QPN7"/>
<keyword evidence="2" id="KW-1185">Reference proteome</keyword>
<organism evidence="1 2">
    <name type="scientific">Ampelomyces quisqualis</name>
    <name type="common">Powdery mildew agent</name>
    <dbReference type="NCBI Taxonomy" id="50730"/>
    <lineage>
        <taxon>Eukaryota</taxon>
        <taxon>Fungi</taxon>
        <taxon>Dikarya</taxon>
        <taxon>Ascomycota</taxon>
        <taxon>Pezizomycotina</taxon>
        <taxon>Dothideomycetes</taxon>
        <taxon>Pleosporomycetidae</taxon>
        <taxon>Pleosporales</taxon>
        <taxon>Pleosporineae</taxon>
        <taxon>Phaeosphaeriaceae</taxon>
        <taxon>Ampelomyces</taxon>
    </lineage>
</organism>
<proteinExistence type="predicted"/>
<reference evidence="1" key="1">
    <citation type="journal article" date="2020" name="Stud. Mycol.">
        <title>101 Dothideomycetes genomes: a test case for predicting lifestyles and emergence of pathogens.</title>
        <authorList>
            <person name="Haridas S."/>
            <person name="Albert R."/>
            <person name="Binder M."/>
            <person name="Bloem J."/>
            <person name="Labutti K."/>
            <person name="Salamov A."/>
            <person name="Andreopoulos B."/>
            <person name="Baker S."/>
            <person name="Barry K."/>
            <person name="Bills G."/>
            <person name="Bluhm B."/>
            <person name="Cannon C."/>
            <person name="Castanera R."/>
            <person name="Culley D."/>
            <person name="Daum C."/>
            <person name="Ezra D."/>
            <person name="Gonzalez J."/>
            <person name="Henrissat B."/>
            <person name="Kuo A."/>
            <person name="Liang C."/>
            <person name="Lipzen A."/>
            <person name="Lutzoni F."/>
            <person name="Magnuson J."/>
            <person name="Mondo S."/>
            <person name="Nolan M."/>
            <person name="Ohm R."/>
            <person name="Pangilinan J."/>
            <person name="Park H.-J."/>
            <person name="Ramirez L."/>
            <person name="Alfaro M."/>
            <person name="Sun H."/>
            <person name="Tritt A."/>
            <person name="Yoshinaga Y."/>
            <person name="Zwiers L.-H."/>
            <person name="Turgeon B."/>
            <person name="Goodwin S."/>
            <person name="Spatafora J."/>
            <person name="Crous P."/>
            <person name="Grigoriev I."/>
        </authorList>
    </citation>
    <scope>NUCLEOTIDE SEQUENCE</scope>
    <source>
        <strain evidence="1">HMLAC05119</strain>
    </source>
</reference>
<dbReference type="OrthoDB" id="2896980at2759"/>
<accession>A0A6A5QPN7</accession>
<protein>
    <submittedName>
        <fullName evidence="1">Uncharacterized protein</fullName>
    </submittedName>
</protein>
<evidence type="ECO:0000313" key="2">
    <source>
        <dbReference type="Proteomes" id="UP000800096"/>
    </source>
</evidence>
<dbReference type="Proteomes" id="UP000800096">
    <property type="component" value="Unassembled WGS sequence"/>
</dbReference>
<evidence type="ECO:0000313" key="1">
    <source>
        <dbReference type="EMBL" id="KAF1917635.1"/>
    </source>
</evidence>